<gene>
    <name evidence="2" type="ORF">R3W88_011768</name>
</gene>
<proteinExistence type="predicted"/>
<dbReference type="InterPro" id="IPR056924">
    <property type="entry name" value="SH3_Tf2-1"/>
</dbReference>
<dbReference type="PANTHER" id="PTHR46148">
    <property type="entry name" value="CHROMO DOMAIN-CONTAINING PROTEIN"/>
    <property type="match status" value="1"/>
</dbReference>
<name>A0AAV9LAQ8_9SOLN</name>
<evidence type="ECO:0000259" key="1">
    <source>
        <dbReference type="Pfam" id="PF24626"/>
    </source>
</evidence>
<dbReference type="Proteomes" id="UP001311915">
    <property type="component" value="Unassembled WGS sequence"/>
</dbReference>
<keyword evidence="3" id="KW-1185">Reference proteome</keyword>
<accession>A0AAV9LAQ8</accession>
<evidence type="ECO:0000313" key="2">
    <source>
        <dbReference type="EMBL" id="KAK4721535.1"/>
    </source>
</evidence>
<organism evidence="2 3">
    <name type="scientific">Solanum pinnatisectum</name>
    <name type="common">tansyleaf nightshade</name>
    <dbReference type="NCBI Taxonomy" id="50273"/>
    <lineage>
        <taxon>Eukaryota</taxon>
        <taxon>Viridiplantae</taxon>
        <taxon>Streptophyta</taxon>
        <taxon>Embryophyta</taxon>
        <taxon>Tracheophyta</taxon>
        <taxon>Spermatophyta</taxon>
        <taxon>Magnoliopsida</taxon>
        <taxon>eudicotyledons</taxon>
        <taxon>Gunneridae</taxon>
        <taxon>Pentapetalae</taxon>
        <taxon>asterids</taxon>
        <taxon>lamiids</taxon>
        <taxon>Solanales</taxon>
        <taxon>Solanaceae</taxon>
        <taxon>Solanoideae</taxon>
        <taxon>Solaneae</taxon>
        <taxon>Solanum</taxon>
    </lineage>
</organism>
<sequence>MPMLERESLNLMCMIVFYLKISPMKGVMRFGKKGKLSSRFVGPYQILRRVGKFSYELEFPSELASVHPVFHVSMLKKCVGDLTSIVPIEVLGVKENLSYEEVPVEILDRQVKKLRNKEVASVEVLWRNHLVEGATWEAEADMMSRYPHLFPSTHTLA</sequence>
<feature type="domain" description="Tf2-1-like SH3-like" evidence="1">
    <location>
        <begin position="18"/>
        <end position="79"/>
    </location>
</feature>
<dbReference type="Pfam" id="PF24626">
    <property type="entry name" value="SH3_Tf2-1"/>
    <property type="match status" value="1"/>
</dbReference>
<protein>
    <recommendedName>
        <fullName evidence="1">Tf2-1-like SH3-like domain-containing protein</fullName>
    </recommendedName>
</protein>
<dbReference type="EMBL" id="JAWPEI010000007">
    <property type="protein sequence ID" value="KAK4721535.1"/>
    <property type="molecule type" value="Genomic_DNA"/>
</dbReference>
<evidence type="ECO:0000313" key="3">
    <source>
        <dbReference type="Proteomes" id="UP001311915"/>
    </source>
</evidence>
<dbReference type="PANTHER" id="PTHR46148:SF60">
    <property type="entry name" value="CHROMO DOMAIN-CONTAINING PROTEIN"/>
    <property type="match status" value="1"/>
</dbReference>
<reference evidence="2 3" key="1">
    <citation type="submission" date="2023-10" db="EMBL/GenBank/DDBJ databases">
        <title>Genome-Wide Identification Analysis in wild type Solanum Pinnatisectum Reveals Some Genes Defensing Phytophthora Infestans.</title>
        <authorList>
            <person name="Sun C."/>
        </authorList>
    </citation>
    <scope>NUCLEOTIDE SEQUENCE [LARGE SCALE GENOMIC DNA]</scope>
    <source>
        <strain evidence="2">LQN</strain>
        <tissue evidence="2">Leaf</tissue>
    </source>
</reference>
<dbReference type="AlphaFoldDB" id="A0AAV9LAQ8"/>
<comment type="caution">
    <text evidence="2">The sequence shown here is derived from an EMBL/GenBank/DDBJ whole genome shotgun (WGS) entry which is preliminary data.</text>
</comment>